<organism evidence="1 2">
    <name type="scientific">Alteromonas halophila</name>
    <dbReference type="NCBI Taxonomy" id="516698"/>
    <lineage>
        <taxon>Bacteria</taxon>
        <taxon>Pseudomonadati</taxon>
        <taxon>Pseudomonadota</taxon>
        <taxon>Gammaproteobacteria</taxon>
        <taxon>Alteromonadales</taxon>
        <taxon>Alteromonadaceae</taxon>
        <taxon>Alteromonas/Salinimonas group</taxon>
        <taxon>Alteromonas</taxon>
    </lineage>
</organism>
<gene>
    <name evidence="1" type="ORF">GCM10007391_27080</name>
</gene>
<comment type="caution">
    <text evidence="1">The sequence shown here is derived from an EMBL/GenBank/DDBJ whole genome shotgun (WGS) entry which is preliminary data.</text>
</comment>
<dbReference type="EMBL" id="BMXP01000007">
    <property type="protein sequence ID" value="GGW91328.1"/>
    <property type="molecule type" value="Genomic_DNA"/>
</dbReference>
<reference evidence="1" key="2">
    <citation type="submission" date="2020-09" db="EMBL/GenBank/DDBJ databases">
        <authorList>
            <person name="Sun Q."/>
            <person name="Kim S."/>
        </authorList>
    </citation>
    <scope>NUCLEOTIDE SEQUENCE</scope>
    <source>
        <strain evidence="1">KCTC 22164</strain>
    </source>
</reference>
<dbReference type="RefSeq" id="WP_229805161.1">
    <property type="nucleotide sequence ID" value="NZ_BMXP01000007.1"/>
</dbReference>
<dbReference type="Proteomes" id="UP000631300">
    <property type="component" value="Unassembled WGS sequence"/>
</dbReference>
<sequence>MQFSPSRITQMGDWLFEVKMVRALKTSHFGEPYSSVAMMTINGEQAYIDTQMSRADAEFSRQDFTTFYRFCQEMELSQVHYDKVRQGIRIPRIVDISPSNRSAKIKLVK</sequence>
<keyword evidence="2" id="KW-1185">Reference proteome</keyword>
<name>A0A918JP27_9ALTE</name>
<reference evidence="1" key="1">
    <citation type="journal article" date="2014" name="Int. J. Syst. Evol. Microbiol.">
        <title>Complete genome sequence of Corynebacterium casei LMG S-19264T (=DSM 44701T), isolated from a smear-ripened cheese.</title>
        <authorList>
            <consortium name="US DOE Joint Genome Institute (JGI-PGF)"/>
            <person name="Walter F."/>
            <person name="Albersmeier A."/>
            <person name="Kalinowski J."/>
            <person name="Ruckert C."/>
        </authorList>
    </citation>
    <scope>NUCLEOTIDE SEQUENCE</scope>
    <source>
        <strain evidence="1">KCTC 22164</strain>
    </source>
</reference>
<evidence type="ECO:0000313" key="2">
    <source>
        <dbReference type="Proteomes" id="UP000631300"/>
    </source>
</evidence>
<evidence type="ECO:0000313" key="1">
    <source>
        <dbReference type="EMBL" id="GGW91328.1"/>
    </source>
</evidence>
<dbReference type="AlphaFoldDB" id="A0A918JP27"/>
<accession>A0A918JP27</accession>
<proteinExistence type="predicted"/>
<protein>
    <submittedName>
        <fullName evidence="1">Uncharacterized protein</fullName>
    </submittedName>
</protein>